<evidence type="ECO:0000313" key="1">
    <source>
        <dbReference type="EMBL" id="MBW4670021.1"/>
    </source>
</evidence>
<comment type="caution">
    <text evidence="1">The sequence shown here is derived from an EMBL/GenBank/DDBJ whole genome shotgun (WGS) entry which is preliminary data.</text>
</comment>
<dbReference type="Pfam" id="PF08846">
    <property type="entry name" value="DUF1816"/>
    <property type="match status" value="1"/>
</dbReference>
<proteinExistence type="predicted"/>
<organism evidence="1 2">
    <name type="scientific">Cyanomargarita calcarea GSE-NOS-MK-12-04C</name>
    <dbReference type="NCBI Taxonomy" id="2839659"/>
    <lineage>
        <taxon>Bacteria</taxon>
        <taxon>Bacillati</taxon>
        <taxon>Cyanobacteriota</taxon>
        <taxon>Cyanophyceae</taxon>
        <taxon>Nostocales</taxon>
        <taxon>Cyanomargaritaceae</taxon>
        <taxon>Cyanomargarita</taxon>
    </lineage>
</organism>
<dbReference type="InterPro" id="IPR014945">
    <property type="entry name" value="DUF1816"/>
</dbReference>
<accession>A0A951QQX4</accession>
<protein>
    <submittedName>
        <fullName evidence="1">DUF1816 domain-containing protein</fullName>
    </submittedName>
</protein>
<reference evidence="1" key="2">
    <citation type="journal article" date="2022" name="Microbiol. Resour. Announc.">
        <title>Metagenome Sequencing to Explore Phylogenomics of Terrestrial Cyanobacteria.</title>
        <authorList>
            <person name="Ward R.D."/>
            <person name="Stajich J.E."/>
            <person name="Johansen J.R."/>
            <person name="Huntemann M."/>
            <person name="Clum A."/>
            <person name="Foster B."/>
            <person name="Foster B."/>
            <person name="Roux S."/>
            <person name="Palaniappan K."/>
            <person name="Varghese N."/>
            <person name="Mukherjee S."/>
            <person name="Reddy T.B.K."/>
            <person name="Daum C."/>
            <person name="Copeland A."/>
            <person name="Chen I.A."/>
            <person name="Ivanova N.N."/>
            <person name="Kyrpides N.C."/>
            <person name="Shapiro N."/>
            <person name="Eloe-Fadrosh E.A."/>
            <person name="Pietrasiak N."/>
        </authorList>
    </citation>
    <scope>NUCLEOTIDE SEQUENCE</scope>
    <source>
        <strain evidence="1">GSE-NOS-MK-12-04C</strain>
    </source>
</reference>
<name>A0A951QQX4_9CYAN</name>
<dbReference type="Proteomes" id="UP000729701">
    <property type="component" value="Unassembled WGS sequence"/>
</dbReference>
<dbReference type="AlphaFoldDB" id="A0A951QQX4"/>
<evidence type="ECO:0000313" key="2">
    <source>
        <dbReference type="Proteomes" id="UP000729701"/>
    </source>
</evidence>
<gene>
    <name evidence="1" type="ORF">KME60_22075</name>
</gene>
<sequence>MNLLENSAEIWTDVLEKMGRAWWVEIITKSPSCIYYFGPFPNANTALLAQSGYIEDLEQESPEEIAVNIKRCQPQKLTIVNDSESEYI</sequence>
<reference evidence="1" key="1">
    <citation type="submission" date="2021-05" db="EMBL/GenBank/DDBJ databases">
        <authorList>
            <person name="Pietrasiak N."/>
            <person name="Ward R."/>
            <person name="Stajich J.E."/>
            <person name="Kurbessoian T."/>
        </authorList>
    </citation>
    <scope>NUCLEOTIDE SEQUENCE</scope>
    <source>
        <strain evidence="1">GSE-NOS-MK-12-04C</strain>
    </source>
</reference>
<dbReference type="EMBL" id="JAHHGZ010000026">
    <property type="protein sequence ID" value="MBW4670021.1"/>
    <property type="molecule type" value="Genomic_DNA"/>
</dbReference>